<protein>
    <submittedName>
        <fullName evidence="2">Uncharacterized protein</fullName>
    </submittedName>
</protein>
<dbReference type="OrthoDB" id="10437589at2759"/>
<evidence type="ECO:0000313" key="2">
    <source>
        <dbReference type="EMBL" id="CAH0050700.1"/>
    </source>
</evidence>
<feature type="region of interest" description="Disordered" evidence="1">
    <location>
        <begin position="1"/>
        <end position="26"/>
    </location>
</feature>
<keyword evidence="3" id="KW-1185">Reference proteome</keyword>
<dbReference type="Proteomes" id="UP000775872">
    <property type="component" value="Unassembled WGS sequence"/>
</dbReference>
<evidence type="ECO:0000256" key="1">
    <source>
        <dbReference type="SAM" id="MobiDB-lite"/>
    </source>
</evidence>
<sequence>MPSLRTAGRGGTGSVGNEPGEGEDGLKAGALEDRLSTAAAVGLACIVAARRRRAGRAVLLDSKNTPCAPGGGGGGDGLIGRATLHTLTLSGGQRELVAGSTGLSIVPQDGNEDQTSVRRQREGRRRCLAYESGTDCLNPREGNDLGTAAEVIAGQSSWGIIDQ</sequence>
<evidence type="ECO:0000313" key="3">
    <source>
        <dbReference type="Proteomes" id="UP000775872"/>
    </source>
</evidence>
<reference evidence="2 3" key="2">
    <citation type="submission" date="2021-10" db="EMBL/GenBank/DDBJ databases">
        <authorList>
            <person name="Piombo E."/>
        </authorList>
    </citation>
    <scope>NUCLEOTIDE SEQUENCE [LARGE SCALE GENOMIC DNA]</scope>
</reference>
<reference evidence="3" key="1">
    <citation type="submission" date="2019-06" db="EMBL/GenBank/DDBJ databases">
        <authorList>
            <person name="Broberg M."/>
        </authorList>
    </citation>
    <scope>NUCLEOTIDE SEQUENCE [LARGE SCALE GENOMIC DNA]</scope>
</reference>
<gene>
    <name evidence="2" type="ORF">CSOL1703_00013938</name>
</gene>
<comment type="caution">
    <text evidence="2">The sequence shown here is derived from an EMBL/GenBank/DDBJ whole genome shotgun (WGS) entry which is preliminary data.</text>
</comment>
<proteinExistence type="predicted"/>
<dbReference type="EMBL" id="CABFOC020000038">
    <property type="protein sequence ID" value="CAH0050700.1"/>
    <property type="molecule type" value="Genomic_DNA"/>
</dbReference>
<dbReference type="AlphaFoldDB" id="A0A9N9Z7A6"/>
<accession>A0A9N9Z7A6</accession>
<name>A0A9N9Z7A6_9HYPO</name>
<organism evidence="2 3">
    <name type="scientific">Clonostachys solani</name>
    <dbReference type="NCBI Taxonomy" id="160281"/>
    <lineage>
        <taxon>Eukaryota</taxon>
        <taxon>Fungi</taxon>
        <taxon>Dikarya</taxon>
        <taxon>Ascomycota</taxon>
        <taxon>Pezizomycotina</taxon>
        <taxon>Sordariomycetes</taxon>
        <taxon>Hypocreomycetidae</taxon>
        <taxon>Hypocreales</taxon>
        <taxon>Bionectriaceae</taxon>
        <taxon>Clonostachys</taxon>
    </lineage>
</organism>